<evidence type="ECO:0000256" key="5">
    <source>
        <dbReference type="ARBA" id="ARBA00023136"/>
    </source>
</evidence>
<organism evidence="8 9">
    <name type="scientific">Hibiscus sabdariffa</name>
    <name type="common">roselle</name>
    <dbReference type="NCBI Taxonomy" id="183260"/>
    <lineage>
        <taxon>Eukaryota</taxon>
        <taxon>Viridiplantae</taxon>
        <taxon>Streptophyta</taxon>
        <taxon>Embryophyta</taxon>
        <taxon>Tracheophyta</taxon>
        <taxon>Spermatophyta</taxon>
        <taxon>Magnoliopsida</taxon>
        <taxon>eudicotyledons</taxon>
        <taxon>Gunneridae</taxon>
        <taxon>Pentapetalae</taxon>
        <taxon>rosids</taxon>
        <taxon>malvids</taxon>
        <taxon>Malvales</taxon>
        <taxon>Malvaceae</taxon>
        <taxon>Malvoideae</taxon>
        <taxon>Hibiscus</taxon>
    </lineage>
</organism>
<proteinExistence type="inferred from homology"/>
<dbReference type="SUPFAM" id="SSF103481">
    <property type="entry name" value="Multidrug resistance efflux transporter EmrE"/>
    <property type="match status" value="1"/>
</dbReference>
<feature type="transmembrane region" description="Helical" evidence="6">
    <location>
        <begin position="7"/>
        <end position="28"/>
    </location>
</feature>
<feature type="transmembrane region" description="Helical" evidence="6">
    <location>
        <begin position="182"/>
        <end position="202"/>
    </location>
</feature>
<evidence type="ECO:0000256" key="6">
    <source>
        <dbReference type="RuleBase" id="RU363077"/>
    </source>
</evidence>
<feature type="transmembrane region" description="Helical" evidence="6">
    <location>
        <begin position="34"/>
        <end position="56"/>
    </location>
</feature>
<evidence type="ECO:0000313" key="9">
    <source>
        <dbReference type="Proteomes" id="UP001396334"/>
    </source>
</evidence>
<evidence type="ECO:0000313" key="8">
    <source>
        <dbReference type="EMBL" id="KAK9010567.1"/>
    </source>
</evidence>
<feature type="transmembrane region" description="Helical" evidence="6">
    <location>
        <begin position="129"/>
        <end position="149"/>
    </location>
</feature>
<comment type="subcellular location">
    <subcellularLocation>
        <location evidence="1 6">Membrane</location>
        <topology evidence="1 6">Multi-pass membrane protein</topology>
    </subcellularLocation>
</comment>
<reference evidence="8 9" key="1">
    <citation type="journal article" date="2024" name="G3 (Bethesda)">
        <title>Genome assembly of Hibiscus sabdariffa L. provides insights into metabolisms of medicinal natural products.</title>
        <authorList>
            <person name="Kim T."/>
        </authorList>
    </citation>
    <scope>NUCLEOTIDE SEQUENCE [LARGE SCALE GENOMIC DNA]</scope>
    <source>
        <strain evidence="8">TK-2024</strain>
        <tissue evidence="8">Old leaves</tissue>
    </source>
</reference>
<accession>A0ABR2RD06</accession>
<comment type="similarity">
    <text evidence="2 6">Belongs to the drug/metabolite transporter (DMT) superfamily. Plant drug/metabolite exporter (P-DME) (TC 2.A.7.4) family.</text>
</comment>
<feature type="transmembrane region" description="Helical" evidence="6">
    <location>
        <begin position="214"/>
        <end position="234"/>
    </location>
</feature>
<comment type="caution">
    <text evidence="8">The sequence shown here is derived from an EMBL/GenBank/DDBJ whole genome shotgun (WGS) entry which is preliminary data.</text>
</comment>
<sequence length="356" mass="39278">MEKKKPYLAVILIQSIYAGMFLVSKAAFDGGMNNFIFVFYRQAAATVVLVPLALFFEWKTAPPLSCRTFCKTFMLSLIGITLSLDINGVALIYTSATLAAATTNCLPVITFFIAVLLRMEALRLNTTVGIAKLVGILICLAGALTLAFYKGPHFKLFCLHHLFEDRRGRTLPSRASSGGETWIKGCLLMLLSNIFWGLWLVLQGLVLKSYPSKLLFTALQCLLSTFQSFAIAIGVERDPHQWRLGWNLRLLAVAYCGIVVTGVTYYLQTWVIGEKGPVFLAMSTPLNLIFTIFCSAFLLCQIISAGSLVGGFLLIVGLYSVLWGKTKEQGMMEDENRLPEHHADKSCTDLNLVSAS</sequence>
<evidence type="ECO:0000256" key="3">
    <source>
        <dbReference type="ARBA" id="ARBA00022692"/>
    </source>
</evidence>
<evidence type="ECO:0000256" key="1">
    <source>
        <dbReference type="ARBA" id="ARBA00004141"/>
    </source>
</evidence>
<name>A0ABR2RD06_9ROSI</name>
<dbReference type="Pfam" id="PF00892">
    <property type="entry name" value="EamA"/>
    <property type="match status" value="2"/>
</dbReference>
<dbReference type="InterPro" id="IPR030184">
    <property type="entry name" value="WAT1-related"/>
</dbReference>
<keyword evidence="4 6" id="KW-1133">Transmembrane helix</keyword>
<evidence type="ECO:0000256" key="4">
    <source>
        <dbReference type="ARBA" id="ARBA00022989"/>
    </source>
</evidence>
<dbReference type="InterPro" id="IPR000620">
    <property type="entry name" value="EamA_dom"/>
</dbReference>
<dbReference type="InterPro" id="IPR037185">
    <property type="entry name" value="EmrE-like"/>
</dbReference>
<feature type="transmembrane region" description="Helical" evidence="6">
    <location>
        <begin position="68"/>
        <end position="84"/>
    </location>
</feature>
<dbReference type="Proteomes" id="UP001396334">
    <property type="component" value="Unassembled WGS sequence"/>
</dbReference>
<keyword evidence="9" id="KW-1185">Reference proteome</keyword>
<protein>
    <recommendedName>
        <fullName evidence="6">WAT1-related protein</fullName>
    </recommendedName>
</protein>
<evidence type="ECO:0000259" key="7">
    <source>
        <dbReference type="Pfam" id="PF00892"/>
    </source>
</evidence>
<evidence type="ECO:0000256" key="2">
    <source>
        <dbReference type="ARBA" id="ARBA00007635"/>
    </source>
</evidence>
<feature type="domain" description="EamA" evidence="7">
    <location>
        <begin position="184"/>
        <end position="322"/>
    </location>
</feature>
<feature type="transmembrane region" description="Helical" evidence="6">
    <location>
        <begin position="90"/>
        <end position="117"/>
    </location>
</feature>
<gene>
    <name evidence="8" type="ORF">V6N11_043449</name>
</gene>
<dbReference type="EMBL" id="JBBPBN010000023">
    <property type="protein sequence ID" value="KAK9010567.1"/>
    <property type="molecule type" value="Genomic_DNA"/>
</dbReference>
<feature type="transmembrane region" description="Helical" evidence="6">
    <location>
        <begin position="246"/>
        <end position="267"/>
    </location>
</feature>
<feature type="transmembrane region" description="Helical" evidence="6">
    <location>
        <begin position="305"/>
        <end position="323"/>
    </location>
</feature>
<dbReference type="PANTHER" id="PTHR31218">
    <property type="entry name" value="WAT1-RELATED PROTEIN"/>
    <property type="match status" value="1"/>
</dbReference>
<feature type="domain" description="EamA" evidence="7">
    <location>
        <begin position="7"/>
        <end position="144"/>
    </location>
</feature>
<feature type="transmembrane region" description="Helical" evidence="6">
    <location>
        <begin position="279"/>
        <end position="299"/>
    </location>
</feature>
<keyword evidence="5 6" id="KW-0472">Membrane</keyword>
<keyword evidence="3 6" id="KW-0812">Transmembrane</keyword>